<reference evidence="5 6" key="1">
    <citation type="submission" date="2016-10" db="EMBL/GenBank/DDBJ databases">
        <authorList>
            <person name="de Groot N.N."/>
        </authorList>
    </citation>
    <scope>NUCLEOTIDE SEQUENCE [LARGE SCALE GENOMIC DNA]</scope>
    <source>
        <strain evidence="5 6">DSM 23031</strain>
    </source>
</reference>
<dbReference type="Gene3D" id="3.30.450.20">
    <property type="entry name" value="PAS domain"/>
    <property type="match status" value="1"/>
</dbReference>
<dbReference type="InterPro" id="IPR016032">
    <property type="entry name" value="Sig_transdc_resp-reg_C-effctor"/>
</dbReference>
<dbReference type="OrthoDB" id="965844at2"/>
<keyword evidence="3" id="KW-0804">Transcription</keyword>
<dbReference type="CDD" id="cd06170">
    <property type="entry name" value="LuxR_C_like"/>
    <property type="match status" value="1"/>
</dbReference>
<dbReference type="Gene3D" id="1.10.10.10">
    <property type="entry name" value="Winged helix-like DNA-binding domain superfamily/Winged helix DNA-binding domain"/>
    <property type="match status" value="1"/>
</dbReference>
<accession>A0A1H6H0K9</accession>
<dbReference type="SUPFAM" id="SSF46894">
    <property type="entry name" value="C-terminal effector domain of the bipartite response regulators"/>
    <property type="match status" value="1"/>
</dbReference>
<dbReference type="InterPro" id="IPR000792">
    <property type="entry name" value="Tscrpt_reg_LuxR_C"/>
</dbReference>
<dbReference type="PROSITE" id="PS50043">
    <property type="entry name" value="HTH_LUXR_2"/>
    <property type="match status" value="1"/>
</dbReference>
<keyword evidence="1" id="KW-0805">Transcription regulation</keyword>
<protein>
    <submittedName>
        <fullName evidence="5">Regulatory protein, luxR family</fullName>
    </submittedName>
</protein>
<sequence>MKKNHLTHAKRPHPLTKVWNDYPEILQNNNRILPVPTIEDIIGEIFAPGKFYYYVINFADSTIICNHKEDILKIHGLNKYPVHLKEIIDLIHPDDVEFVMEAERMSIEKIKEINGFDYQQELKTSYCFRMRTLKGNYELFHHQALHTYKDEDGRLLQAVNIHTNIEHITHQNSYVVLVSGINGREDFHQMQWMGSNKSNESTFVTFTKREVEVINCIAKGYSTCEISDLLNISEETVRTHRKNILKKSDCKNSSELIKKTFEWGYL</sequence>
<evidence type="ECO:0000256" key="1">
    <source>
        <dbReference type="ARBA" id="ARBA00023015"/>
    </source>
</evidence>
<gene>
    <name evidence="5" type="ORF">SAMN05421593_0489</name>
</gene>
<organism evidence="5 6">
    <name type="scientific">Chryseobacterium culicis</name>
    <dbReference type="NCBI Taxonomy" id="680127"/>
    <lineage>
        <taxon>Bacteria</taxon>
        <taxon>Pseudomonadati</taxon>
        <taxon>Bacteroidota</taxon>
        <taxon>Flavobacteriia</taxon>
        <taxon>Flavobacteriales</taxon>
        <taxon>Weeksellaceae</taxon>
        <taxon>Chryseobacterium group</taxon>
        <taxon>Chryseobacterium</taxon>
    </lineage>
</organism>
<dbReference type="GO" id="GO:0003677">
    <property type="term" value="F:DNA binding"/>
    <property type="evidence" value="ECO:0007669"/>
    <property type="project" value="UniProtKB-KW"/>
</dbReference>
<dbReference type="STRING" id="680127.SAMN05421593_0489"/>
<name>A0A1H6H0K9_CHRCI</name>
<proteinExistence type="predicted"/>
<dbReference type="PRINTS" id="PR00038">
    <property type="entry name" value="HTHLUXR"/>
</dbReference>
<evidence type="ECO:0000256" key="3">
    <source>
        <dbReference type="ARBA" id="ARBA00023163"/>
    </source>
</evidence>
<dbReference type="PANTHER" id="PTHR44688:SF16">
    <property type="entry name" value="DNA-BINDING TRANSCRIPTIONAL ACTIVATOR DEVR_DOSR"/>
    <property type="match status" value="1"/>
</dbReference>
<feature type="domain" description="HTH luxR-type" evidence="4">
    <location>
        <begin position="199"/>
        <end position="264"/>
    </location>
</feature>
<evidence type="ECO:0000259" key="4">
    <source>
        <dbReference type="PROSITE" id="PS50043"/>
    </source>
</evidence>
<dbReference type="PROSITE" id="PS00622">
    <property type="entry name" value="HTH_LUXR_1"/>
    <property type="match status" value="1"/>
</dbReference>
<keyword evidence="2" id="KW-0238">DNA-binding</keyword>
<dbReference type="RefSeq" id="WP_089689729.1">
    <property type="nucleotide sequence ID" value="NZ_FNWQ01000001.1"/>
</dbReference>
<dbReference type="Pfam" id="PF00196">
    <property type="entry name" value="GerE"/>
    <property type="match status" value="1"/>
</dbReference>
<evidence type="ECO:0000256" key="2">
    <source>
        <dbReference type="ARBA" id="ARBA00023125"/>
    </source>
</evidence>
<dbReference type="EMBL" id="FNWQ01000001">
    <property type="protein sequence ID" value="SEH27790.1"/>
    <property type="molecule type" value="Genomic_DNA"/>
</dbReference>
<dbReference type="AlphaFoldDB" id="A0A1H6H0K9"/>
<dbReference type="PANTHER" id="PTHR44688">
    <property type="entry name" value="DNA-BINDING TRANSCRIPTIONAL ACTIVATOR DEVR_DOSR"/>
    <property type="match status" value="1"/>
</dbReference>
<evidence type="ECO:0000313" key="6">
    <source>
        <dbReference type="Proteomes" id="UP000198561"/>
    </source>
</evidence>
<evidence type="ECO:0000313" key="5">
    <source>
        <dbReference type="EMBL" id="SEH27790.1"/>
    </source>
</evidence>
<dbReference type="SMART" id="SM00421">
    <property type="entry name" value="HTH_LUXR"/>
    <property type="match status" value="1"/>
</dbReference>
<dbReference type="InterPro" id="IPR036388">
    <property type="entry name" value="WH-like_DNA-bd_sf"/>
</dbReference>
<dbReference type="Proteomes" id="UP000198561">
    <property type="component" value="Unassembled WGS sequence"/>
</dbReference>
<dbReference type="GO" id="GO:0006355">
    <property type="term" value="P:regulation of DNA-templated transcription"/>
    <property type="evidence" value="ECO:0007669"/>
    <property type="project" value="InterPro"/>
</dbReference>